<proteinExistence type="predicted"/>
<comment type="caution">
    <text evidence="1">The sequence shown here is derived from an EMBL/GenBank/DDBJ whole genome shotgun (WGS) entry which is preliminary data.</text>
</comment>
<sequence>MSSPRFVVVYGISAIDLESRLSGFDHYDVIQMTSGPWFDKSGSDNTLEQTGDSIYV</sequence>
<accession>A0A0F9G1Y2</accession>
<dbReference type="EMBL" id="LAZR01030182">
    <property type="protein sequence ID" value="KKL57392.1"/>
    <property type="molecule type" value="Genomic_DNA"/>
</dbReference>
<protein>
    <submittedName>
        <fullName evidence="1">Uncharacterized protein</fullName>
    </submittedName>
</protein>
<name>A0A0F9G1Y2_9ZZZZ</name>
<feature type="non-terminal residue" evidence="1">
    <location>
        <position position="56"/>
    </location>
</feature>
<gene>
    <name evidence="1" type="ORF">LCGC14_2235910</name>
</gene>
<reference evidence="1" key="1">
    <citation type="journal article" date="2015" name="Nature">
        <title>Complex archaea that bridge the gap between prokaryotes and eukaryotes.</title>
        <authorList>
            <person name="Spang A."/>
            <person name="Saw J.H."/>
            <person name="Jorgensen S.L."/>
            <person name="Zaremba-Niedzwiedzka K."/>
            <person name="Martijn J."/>
            <person name="Lind A.E."/>
            <person name="van Eijk R."/>
            <person name="Schleper C."/>
            <person name="Guy L."/>
            <person name="Ettema T.J."/>
        </authorList>
    </citation>
    <scope>NUCLEOTIDE SEQUENCE</scope>
</reference>
<organism evidence="1">
    <name type="scientific">marine sediment metagenome</name>
    <dbReference type="NCBI Taxonomy" id="412755"/>
    <lineage>
        <taxon>unclassified sequences</taxon>
        <taxon>metagenomes</taxon>
        <taxon>ecological metagenomes</taxon>
    </lineage>
</organism>
<dbReference type="AlphaFoldDB" id="A0A0F9G1Y2"/>
<evidence type="ECO:0000313" key="1">
    <source>
        <dbReference type="EMBL" id="KKL57392.1"/>
    </source>
</evidence>